<keyword evidence="8 13" id="KW-1133">Transmembrane helix</keyword>
<keyword evidence="4 13" id="KW-0813">Transport</keyword>
<evidence type="ECO:0000259" key="15">
    <source>
        <dbReference type="Pfam" id="PF02096"/>
    </source>
</evidence>
<keyword evidence="10 13" id="KW-0143">Chaperone</keyword>
<dbReference type="InterPro" id="IPR019998">
    <property type="entry name" value="Membr_insert_YidC"/>
</dbReference>
<dbReference type="NCBIfam" id="NF002353">
    <property type="entry name" value="PRK01318.1-4"/>
    <property type="match status" value="1"/>
</dbReference>
<gene>
    <name evidence="13 17" type="primary">yidC</name>
    <name evidence="17" type="ORF">GE300_18660</name>
</gene>
<feature type="region of interest" description="Disordered" evidence="14">
    <location>
        <begin position="46"/>
        <end position="65"/>
    </location>
</feature>
<comment type="subunit">
    <text evidence="13">Interacts with the Sec translocase complex via SecD. Specifically interacts with transmembrane segments of nascent integral membrane proteins during membrane integration.</text>
</comment>
<dbReference type="HAMAP" id="MF_01810">
    <property type="entry name" value="YidC_type1"/>
    <property type="match status" value="1"/>
</dbReference>
<feature type="transmembrane region" description="Helical" evidence="13">
    <location>
        <begin position="510"/>
        <end position="529"/>
    </location>
</feature>
<dbReference type="InterPro" id="IPR028055">
    <property type="entry name" value="YidC/Oxa/ALB_C"/>
</dbReference>
<dbReference type="RefSeq" id="WP_154448930.1">
    <property type="nucleotide sequence ID" value="NZ_WIND01000022.1"/>
</dbReference>
<evidence type="ECO:0000313" key="17">
    <source>
        <dbReference type="EMBL" id="MSU91604.1"/>
    </source>
</evidence>
<evidence type="ECO:0000256" key="14">
    <source>
        <dbReference type="SAM" id="MobiDB-lite"/>
    </source>
</evidence>
<dbReference type="PANTHER" id="PTHR12428:SF65">
    <property type="entry name" value="CYTOCHROME C OXIDASE ASSEMBLY PROTEIN COX18, MITOCHONDRIAL"/>
    <property type="match status" value="1"/>
</dbReference>
<dbReference type="CDD" id="cd19961">
    <property type="entry name" value="EcYidC-like_peri"/>
    <property type="match status" value="1"/>
</dbReference>
<evidence type="ECO:0000313" key="18">
    <source>
        <dbReference type="Proteomes" id="UP000474957"/>
    </source>
</evidence>
<dbReference type="GO" id="GO:0051205">
    <property type="term" value="P:protein insertion into membrane"/>
    <property type="evidence" value="ECO:0007669"/>
    <property type="project" value="TreeGrafter"/>
</dbReference>
<dbReference type="InterPro" id="IPR038221">
    <property type="entry name" value="YidC_periplasmic_sf"/>
</dbReference>
<feature type="transmembrane region" description="Helical" evidence="13">
    <location>
        <begin position="7"/>
        <end position="26"/>
    </location>
</feature>
<dbReference type="NCBIfam" id="TIGR03593">
    <property type="entry name" value="yidC_nterm"/>
    <property type="match status" value="1"/>
</dbReference>
<dbReference type="EMBL" id="WIND01000022">
    <property type="protein sequence ID" value="MSU91604.1"/>
    <property type="molecule type" value="Genomic_DNA"/>
</dbReference>
<feature type="domain" description="Membrane insertase YidC/Oxa/ALB C-terminal" evidence="15">
    <location>
        <begin position="382"/>
        <end position="585"/>
    </location>
</feature>
<dbReference type="Gene3D" id="2.70.98.90">
    <property type="match status" value="1"/>
</dbReference>
<evidence type="ECO:0000256" key="3">
    <source>
        <dbReference type="ARBA" id="ARBA00015325"/>
    </source>
</evidence>
<dbReference type="Proteomes" id="UP000474957">
    <property type="component" value="Unassembled WGS sequence"/>
</dbReference>
<accession>A0A6L5Z6D4</accession>
<feature type="transmembrane region" description="Helical" evidence="13">
    <location>
        <begin position="451"/>
        <end position="472"/>
    </location>
</feature>
<dbReference type="InterPro" id="IPR028053">
    <property type="entry name" value="Membr_insert_YidC_N"/>
</dbReference>
<evidence type="ECO:0000256" key="13">
    <source>
        <dbReference type="HAMAP-Rule" id="MF_01810"/>
    </source>
</evidence>
<dbReference type="GO" id="GO:0005886">
    <property type="term" value="C:plasma membrane"/>
    <property type="evidence" value="ECO:0007669"/>
    <property type="project" value="UniProtKB-SubCell"/>
</dbReference>
<dbReference type="NCBIfam" id="TIGR03592">
    <property type="entry name" value="yidC_oxa1_cterm"/>
    <property type="match status" value="1"/>
</dbReference>
<feature type="transmembrane region" description="Helical" evidence="13">
    <location>
        <begin position="549"/>
        <end position="571"/>
    </location>
</feature>
<dbReference type="CDD" id="cd20070">
    <property type="entry name" value="5TM_YidC_Alb3"/>
    <property type="match status" value="1"/>
</dbReference>
<dbReference type="InterPro" id="IPR001708">
    <property type="entry name" value="YidC/ALB3/OXA1/COX18"/>
</dbReference>
<evidence type="ECO:0000256" key="11">
    <source>
        <dbReference type="ARBA" id="ARBA00033245"/>
    </source>
</evidence>
<sequence>MDDQNKNLILATALSFLVILVWFLLFPPEERLETTVPDQEVVEGAVAPPVAGTDGTTATAPVARTPDQDRADAIAQAARVRIDTPSLSGSISLTGGRIDDLSLNDYRVAVDPGSPIVTLLSPAGTPNAYYAFHGWGGAGGLSPDQLPGPATEWRVEAENPDEAVLTEDSPVTLVWDNGQGLVFRKTVAVDDDYLFTITQSVENSTDAEARLYPYGIIAREGEPDQVGFFVLHEGLIQSADGKLTEDSYDAMTGYDPVPAEGGTANVVQAQENGWIGFTDHYWMTTLIPEPGQAFTAVAKHVTGADVYQTDIRLPVQAVAPGATAEKTSYFFAGAKQWEAISGYQNTLGVQQFVDSIDWGWFAFLTKPIFRALHWLNLLIGNMGLAIIGLTLVIKALLFPLAYKSYVSMSKMKKLQPEMEKIKEHAGDDRMKLQQEMMALYKKEKVNPASGCLPILLQIPIFFSLYKVIFVTIDLRHAPFFGWIRDLSAPDPSSVLNLFGLLPFTPPGPESIFFIFSIGVLPILMGITMWMQQKLNPAPTDKTQAMIFAWMPWIFMFMLGTFASGLVLYWTANNIITFSQQYIIMRSQGVKPNVFGNIVSSFRRKKEAD</sequence>
<dbReference type="PRINTS" id="PR00701">
    <property type="entry name" value="60KDINNERMP"/>
</dbReference>
<keyword evidence="6 13" id="KW-0812">Transmembrane</keyword>
<evidence type="ECO:0000256" key="8">
    <source>
        <dbReference type="ARBA" id="ARBA00022989"/>
    </source>
</evidence>
<evidence type="ECO:0000256" key="9">
    <source>
        <dbReference type="ARBA" id="ARBA00023136"/>
    </source>
</evidence>
<comment type="function">
    <text evidence="13">Required for the insertion and/or proper folding and/or complex formation of integral membrane proteins into the membrane. Involved in integration of membrane proteins that insert both dependently and independently of the Sec translocase complex, as well as at least some lipoproteins. Aids folding of multispanning membrane proteins.</text>
</comment>
<name>A0A6L5Z6D4_9RHOB</name>
<dbReference type="Pfam" id="PF02096">
    <property type="entry name" value="60KD_IMP"/>
    <property type="match status" value="1"/>
</dbReference>
<evidence type="ECO:0000256" key="1">
    <source>
        <dbReference type="ARBA" id="ARBA00004429"/>
    </source>
</evidence>
<evidence type="ECO:0000259" key="16">
    <source>
        <dbReference type="Pfam" id="PF14849"/>
    </source>
</evidence>
<dbReference type="AlphaFoldDB" id="A0A6L5Z6D4"/>
<organism evidence="17 18">
    <name type="scientific">Halovulum marinum</name>
    <dbReference type="NCBI Taxonomy" id="2662447"/>
    <lineage>
        <taxon>Bacteria</taxon>
        <taxon>Pseudomonadati</taxon>
        <taxon>Pseudomonadota</taxon>
        <taxon>Alphaproteobacteria</taxon>
        <taxon>Rhodobacterales</taxon>
        <taxon>Paracoccaceae</taxon>
        <taxon>Halovulum</taxon>
    </lineage>
</organism>
<dbReference type="PANTHER" id="PTHR12428">
    <property type="entry name" value="OXA1"/>
    <property type="match status" value="1"/>
</dbReference>
<dbReference type="GO" id="GO:0015031">
    <property type="term" value="P:protein transport"/>
    <property type="evidence" value="ECO:0007669"/>
    <property type="project" value="UniProtKB-KW"/>
</dbReference>
<keyword evidence="9 13" id="KW-0472">Membrane</keyword>
<keyword evidence="5 13" id="KW-1003">Cell membrane</keyword>
<evidence type="ECO:0000256" key="12">
    <source>
        <dbReference type="ARBA" id="ARBA00033342"/>
    </source>
</evidence>
<evidence type="ECO:0000256" key="6">
    <source>
        <dbReference type="ARBA" id="ARBA00022692"/>
    </source>
</evidence>
<keyword evidence="7 13" id="KW-0653">Protein transport</keyword>
<dbReference type="InterPro" id="IPR047196">
    <property type="entry name" value="YidC_ALB_C"/>
</dbReference>
<dbReference type="GO" id="GO:0032977">
    <property type="term" value="F:membrane insertase activity"/>
    <property type="evidence" value="ECO:0007669"/>
    <property type="project" value="InterPro"/>
</dbReference>
<evidence type="ECO:0000256" key="5">
    <source>
        <dbReference type="ARBA" id="ARBA00022475"/>
    </source>
</evidence>
<feature type="domain" description="Membrane insertase YidC N-terminal" evidence="16">
    <location>
        <begin position="79"/>
        <end position="370"/>
    </location>
</feature>
<evidence type="ECO:0000256" key="2">
    <source>
        <dbReference type="ARBA" id="ARBA00010527"/>
    </source>
</evidence>
<dbReference type="PRINTS" id="PR01900">
    <property type="entry name" value="YIDCPROTEIN"/>
</dbReference>
<feature type="transmembrane region" description="Helical" evidence="13">
    <location>
        <begin position="374"/>
        <end position="402"/>
    </location>
</feature>
<protein>
    <recommendedName>
        <fullName evidence="3 13">Membrane protein insertase YidC</fullName>
    </recommendedName>
    <alternativeName>
        <fullName evidence="12 13">Foldase YidC</fullName>
    </alternativeName>
    <alternativeName>
        <fullName evidence="11 13">Membrane integrase YidC</fullName>
    </alternativeName>
    <alternativeName>
        <fullName evidence="13">Membrane protein YidC</fullName>
    </alternativeName>
</protein>
<comment type="similarity">
    <text evidence="2 13">Belongs to the OXA1/ALB3/YidC family. Type 1 subfamily.</text>
</comment>
<comment type="caution">
    <text evidence="17">The sequence shown here is derived from an EMBL/GenBank/DDBJ whole genome shotgun (WGS) entry which is preliminary data.</text>
</comment>
<evidence type="ECO:0000256" key="4">
    <source>
        <dbReference type="ARBA" id="ARBA00022448"/>
    </source>
</evidence>
<dbReference type="Pfam" id="PF14849">
    <property type="entry name" value="YidC_periplas"/>
    <property type="match status" value="1"/>
</dbReference>
<reference evidence="17 18" key="1">
    <citation type="submission" date="2019-10" db="EMBL/GenBank/DDBJ databases">
        <title>Cognatihalovulum marinum gen. nov. sp. nov., a new member of the family Rhodobacteraceae isolated from deep seawater of the Northwest Indian Ocean.</title>
        <authorList>
            <person name="Ruan C."/>
            <person name="Wang J."/>
            <person name="Zheng X."/>
            <person name="Song L."/>
            <person name="Zhu Y."/>
            <person name="Huang Y."/>
            <person name="Lu Z."/>
            <person name="Du W."/>
            <person name="Huang L."/>
            <person name="Dai X."/>
        </authorList>
    </citation>
    <scope>NUCLEOTIDE SEQUENCE [LARGE SCALE GENOMIC DNA]</scope>
    <source>
        <strain evidence="17 18">2CG4</strain>
    </source>
</reference>
<evidence type="ECO:0000256" key="7">
    <source>
        <dbReference type="ARBA" id="ARBA00022927"/>
    </source>
</evidence>
<proteinExistence type="inferred from homology"/>
<evidence type="ECO:0000256" key="10">
    <source>
        <dbReference type="ARBA" id="ARBA00023186"/>
    </source>
</evidence>
<keyword evidence="18" id="KW-1185">Reference proteome</keyword>
<comment type="subcellular location">
    <subcellularLocation>
        <location evidence="1">Cell inner membrane</location>
        <topology evidence="1">Multi-pass membrane protein</topology>
    </subcellularLocation>
    <subcellularLocation>
        <location evidence="13">Cell membrane</location>
        <topology evidence="13">Multi-pass membrane protein</topology>
    </subcellularLocation>
</comment>